<keyword evidence="2" id="KW-1185">Reference proteome</keyword>
<dbReference type="Gene3D" id="3.30.70.1290">
    <property type="entry name" value="Transposase IS200-like"/>
    <property type="match status" value="1"/>
</dbReference>
<name>A0A1V8M533_9GAMM</name>
<dbReference type="AlphaFoldDB" id="A0A1V8M533"/>
<dbReference type="GO" id="GO:0004803">
    <property type="term" value="F:transposase activity"/>
    <property type="evidence" value="ECO:0007669"/>
    <property type="project" value="InterPro"/>
</dbReference>
<dbReference type="Proteomes" id="UP000191980">
    <property type="component" value="Unassembled WGS sequence"/>
</dbReference>
<dbReference type="RefSeq" id="WP_080521296.1">
    <property type="nucleotide sequence ID" value="NZ_LPUF01000001.1"/>
</dbReference>
<sequence length="82" mass="9668">MAKPLRLEYPNALYQFTSRGDRREDIYDGDGDGDGDRLIFLNILGKVVTDFNWLCRGYCLMSNKHFFKHQMESTHENNFLEC</sequence>
<comment type="caution">
    <text evidence="1">The sequence shown here is derived from an EMBL/GenBank/DDBJ whole genome shotgun (WGS) entry which is preliminary data.</text>
</comment>
<evidence type="ECO:0000313" key="2">
    <source>
        <dbReference type="Proteomes" id="UP000191980"/>
    </source>
</evidence>
<dbReference type="OrthoDB" id="9814067at2"/>
<accession>A0A1V8M533</accession>
<dbReference type="STRING" id="1420851.AU255_01830"/>
<dbReference type="GO" id="GO:0006313">
    <property type="term" value="P:DNA transposition"/>
    <property type="evidence" value="ECO:0007669"/>
    <property type="project" value="InterPro"/>
</dbReference>
<gene>
    <name evidence="1" type="ORF">AU255_01830</name>
</gene>
<proteinExistence type="predicted"/>
<dbReference type="GO" id="GO:0003677">
    <property type="term" value="F:DNA binding"/>
    <property type="evidence" value="ECO:0007669"/>
    <property type="project" value="InterPro"/>
</dbReference>
<dbReference type="InterPro" id="IPR036515">
    <property type="entry name" value="Transposase_17_sf"/>
</dbReference>
<dbReference type="EMBL" id="LPUF01000001">
    <property type="protein sequence ID" value="OQK16671.1"/>
    <property type="molecule type" value="Genomic_DNA"/>
</dbReference>
<evidence type="ECO:0000313" key="1">
    <source>
        <dbReference type="EMBL" id="OQK16671.1"/>
    </source>
</evidence>
<reference evidence="1 2" key="1">
    <citation type="submission" date="2015-12" db="EMBL/GenBank/DDBJ databases">
        <authorList>
            <person name="Shamseldin A."/>
            <person name="Moawad H."/>
            <person name="Abd El-Rahim W.M."/>
            <person name="Sadowsky M.J."/>
        </authorList>
    </citation>
    <scope>NUCLEOTIDE SEQUENCE [LARGE SCALE GENOMIC DNA]</scope>
    <source>
        <strain evidence="1 2">WF1</strain>
    </source>
</reference>
<organism evidence="1 2">
    <name type="scientific">Methyloprofundus sedimenti</name>
    <dbReference type="NCBI Taxonomy" id="1420851"/>
    <lineage>
        <taxon>Bacteria</taxon>
        <taxon>Pseudomonadati</taxon>
        <taxon>Pseudomonadota</taxon>
        <taxon>Gammaproteobacteria</taxon>
        <taxon>Methylococcales</taxon>
        <taxon>Methylococcaceae</taxon>
        <taxon>Methyloprofundus</taxon>
    </lineage>
</organism>
<protein>
    <submittedName>
        <fullName evidence="1">Uncharacterized protein</fullName>
    </submittedName>
</protein>